<comment type="cofactor">
    <cofactor evidence="5">
        <name>Fe(2+)</name>
        <dbReference type="ChEBI" id="CHEBI:29033"/>
    </cofactor>
    <text evidence="5">Binds 1 Fe(2+) ion per subunit.</text>
</comment>
<dbReference type="Pfam" id="PF13532">
    <property type="entry name" value="2OG-FeII_Oxy_2"/>
    <property type="match status" value="1"/>
</dbReference>
<proteinExistence type="predicted"/>
<feature type="binding site" evidence="5">
    <location>
        <position position="287"/>
    </location>
    <ligand>
        <name>Fe cation</name>
        <dbReference type="ChEBI" id="CHEBI:24875"/>
        <note>catalytic</note>
    </ligand>
</feature>
<dbReference type="InterPro" id="IPR004574">
    <property type="entry name" value="Alkb"/>
</dbReference>
<gene>
    <name evidence="7" type="ORF">TESG_01591</name>
</gene>
<dbReference type="GO" id="GO:0005737">
    <property type="term" value="C:cytoplasm"/>
    <property type="evidence" value="ECO:0007669"/>
    <property type="project" value="TreeGrafter"/>
</dbReference>
<keyword evidence="8" id="KW-1185">Reference proteome</keyword>
<dbReference type="SUPFAM" id="SSF51197">
    <property type="entry name" value="Clavaminate synthase-like"/>
    <property type="match status" value="1"/>
</dbReference>
<evidence type="ECO:0000256" key="1">
    <source>
        <dbReference type="ARBA" id="ARBA00022723"/>
    </source>
</evidence>
<dbReference type="AlphaFoldDB" id="F2RR85"/>
<evidence type="ECO:0000256" key="2">
    <source>
        <dbReference type="ARBA" id="ARBA00022964"/>
    </source>
</evidence>
<keyword evidence="3" id="KW-0560">Oxidoreductase</keyword>
<reference evidence="8" key="1">
    <citation type="journal article" date="2012" name="MBio">
        <title>Comparative genome analysis of Trichophyton rubrum and related dermatophytes reveals candidate genes involved in infection.</title>
        <authorList>
            <person name="Martinez D.A."/>
            <person name="Oliver B.G."/>
            <person name="Graeser Y."/>
            <person name="Goldberg J.M."/>
            <person name="Li W."/>
            <person name="Martinez-Rossi N.M."/>
            <person name="Monod M."/>
            <person name="Shelest E."/>
            <person name="Barton R.C."/>
            <person name="Birch E."/>
            <person name="Brakhage A.A."/>
            <person name="Chen Z."/>
            <person name="Gurr S.J."/>
            <person name="Heiman D."/>
            <person name="Heitman J."/>
            <person name="Kosti I."/>
            <person name="Rossi A."/>
            <person name="Saif S."/>
            <person name="Samalova M."/>
            <person name="Saunders C.W."/>
            <person name="Shea T."/>
            <person name="Summerbell R.C."/>
            <person name="Xu J."/>
            <person name="Young S."/>
            <person name="Zeng Q."/>
            <person name="Birren B.W."/>
            <person name="Cuomo C.A."/>
            <person name="White T.C."/>
        </authorList>
    </citation>
    <scope>NUCLEOTIDE SEQUENCE [LARGE SCALE GENOMIC DNA]</scope>
    <source>
        <strain evidence="8">CBS 112818</strain>
    </source>
</reference>
<evidence type="ECO:0000313" key="7">
    <source>
        <dbReference type="EMBL" id="EGD94064.1"/>
    </source>
</evidence>
<dbReference type="InterPro" id="IPR027450">
    <property type="entry name" value="AlkB-like"/>
</dbReference>
<dbReference type="EMBL" id="GG698481">
    <property type="protein sequence ID" value="EGD94064.1"/>
    <property type="molecule type" value="Genomic_DNA"/>
</dbReference>
<keyword evidence="4 5" id="KW-0408">Iron</keyword>
<keyword evidence="1 5" id="KW-0479">Metal-binding</keyword>
<dbReference type="GO" id="GO:0005634">
    <property type="term" value="C:nucleus"/>
    <property type="evidence" value="ECO:0007669"/>
    <property type="project" value="TreeGrafter"/>
</dbReference>
<evidence type="ECO:0000313" key="8">
    <source>
        <dbReference type="Proteomes" id="UP000009172"/>
    </source>
</evidence>
<dbReference type="PANTHER" id="PTHR16557:SF2">
    <property type="entry name" value="NUCLEIC ACID DIOXYGENASE ALKBH1"/>
    <property type="match status" value="1"/>
</dbReference>
<protein>
    <submittedName>
        <fullName evidence="7">Oxidoreductase</fullName>
    </submittedName>
</protein>
<keyword evidence="2" id="KW-0223">Dioxygenase</keyword>
<evidence type="ECO:0000256" key="5">
    <source>
        <dbReference type="PIRSR" id="PIRSR604574-2"/>
    </source>
</evidence>
<feature type="domain" description="Alpha-ketoglutarate-dependent dioxygenase AlkB-like" evidence="6">
    <location>
        <begin position="234"/>
        <end position="333"/>
    </location>
</feature>
<dbReference type="GO" id="GO:0051213">
    <property type="term" value="F:dioxygenase activity"/>
    <property type="evidence" value="ECO:0007669"/>
    <property type="project" value="UniProtKB-KW"/>
</dbReference>
<dbReference type="OrthoDB" id="6614653at2759"/>
<evidence type="ECO:0000256" key="4">
    <source>
        <dbReference type="ARBA" id="ARBA00023004"/>
    </source>
</evidence>
<dbReference type="PANTHER" id="PTHR16557">
    <property type="entry name" value="ALKYLATED DNA REPAIR PROTEIN ALKB-RELATED"/>
    <property type="match status" value="1"/>
</dbReference>
<name>F2RR85_TRIT1</name>
<sequence>MGAIGGLNAHEHPPARLRQQYKAYRALKVPDIDSHPAIIDLRRDGDRDSLPDGISLDRWLAPGPLEATFGQFLGGCDVRGVPRPAIEPLPVYTHREIPGLEIIPSILPPGVQIELLSRLLHRDLSDQRHQTNLHLHYNVTYPDASCLPGIRQAGDKPSFFEDSLTRSISPKDSSVHTPLTIQAILNRKLRWMTLAASTTGRRSVILPAHLRHSHWTYLIFFRVSFRLLSLMRLSDVSEECDTGLISISFGCDGLFTVSHADNSDLAVIRLRSGDAVYMDGASRVSWHGVPRILPDTCPSWLQDWPGDASRKGGGRFQQWNGWMAAKRVNLNVRQMKPSDPIG</sequence>
<dbReference type="GO" id="GO:0046872">
    <property type="term" value="F:metal ion binding"/>
    <property type="evidence" value="ECO:0007669"/>
    <property type="project" value="UniProtKB-KW"/>
</dbReference>
<dbReference type="Proteomes" id="UP000009172">
    <property type="component" value="Unassembled WGS sequence"/>
</dbReference>
<dbReference type="HOGENOM" id="CLU_029471_0_0_1"/>
<evidence type="ECO:0000259" key="6">
    <source>
        <dbReference type="Pfam" id="PF13532"/>
    </source>
</evidence>
<dbReference type="InterPro" id="IPR037151">
    <property type="entry name" value="AlkB-like_sf"/>
</dbReference>
<evidence type="ECO:0000256" key="3">
    <source>
        <dbReference type="ARBA" id="ARBA00023002"/>
    </source>
</evidence>
<organism evidence="7 8">
    <name type="scientific">Trichophyton tonsurans (strain CBS 112818)</name>
    <name type="common">Scalp ringworm fungus</name>
    <dbReference type="NCBI Taxonomy" id="647933"/>
    <lineage>
        <taxon>Eukaryota</taxon>
        <taxon>Fungi</taxon>
        <taxon>Dikarya</taxon>
        <taxon>Ascomycota</taxon>
        <taxon>Pezizomycotina</taxon>
        <taxon>Eurotiomycetes</taxon>
        <taxon>Eurotiomycetidae</taxon>
        <taxon>Onygenales</taxon>
        <taxon>Arthrodermataceae</taxon>
        <taxon>Trichophyton</taxon>
    </lineage>
</organism>
<dbReference type="Gene3D" id="2.60.120.590">
    <property type="entry name" value="Alpha-ketoglutarate-dependent dioxygenase AlkB-like"/>
    <property type="match status" value="1"/>
</dbReference>
<accession>F2RR85</accession>